<dbReference type="PROSITE" id="PS51192">
    <property type="entry name" value="HELICASE_ATP_BIND_1"/>
    <property type="match status" value="1"/>
</dbReference>
<dbReference type="InterPro" id="IPR011545">
    <property type="entry name" value="DEAD/DEAH_box_helicase_dom"/>
</dbReference>
<dbReference type="GO" id="GO:0010467">
    <property type="term" value="P:gene expression"/>
    <property type="evidence" value="ECO:0007669"/>
    <property type="project" value="UniProtKB-ARBA"/>
</dbReference>
<keyword evidence="9" id="KW-0694">RNA-binding</keyword>
<dbReference type="Pfam" id="PF00271">
    <property type="entry name" value="Helicase_C"/>
    <property type="match status" value="2"/>
</dbReference>
<evidence type="ECO:0000256" key="8">
    <source>
        <dbReference type="ARBA" id="ARBA00022840"/>
    </source>
</evidence>
<organism evidence="18 19">
    <name type="scientific">Diplodia corticola</name>
    <dbReference type="NCBI Taxonomy" id="236234"/>
    <lineage>
        <taxon>Eukaryota</taxon>
        <taxon>Fungi</taxon>
        <taxon>Dikarya</taxon>
        <taxon>Ascomycota</taxon>
        <taxon>Pezizomycotina</taxon>
        <taxon>Dothideomycetes</taxon>
        <taxon>Dothideomycetes incertae sedis</taxon>
        <taxon>Botryosphaeriales</taxon>
        <taxon>Botryosphaeriaceae</taxon>
        <taxon>Diplodia</taxon>
    </lineage>
</organism>
<dbReference type="Proteomes" id="UP000183809">
    <property type="component" value="Unassembled WGS sequence"/>
</dbReference>
<evidence type="ECO:0000259" key="15">
    <source>
        <dbReference type="PROSITE" id="PS51192"/>
    </source>
</evidence>
<sequence>MGKRKLNEHDVPEDAELVAASTQPAQPELPSFDALGLDPRLLQGIVRQKFSTPTSVQAKAIPLALEGKDILARSKTGSGKTAAYLLPILHSILKRKADDSFTKCTSALILVPTRELAGQVTKTVEAFAAFCGHHVRVANITLREDDAVQRARLADSPDIVVATPGRACVNLNAAALSLDRLAHLVIDEADLVLSYGYDDDLESLSKSIPKGTQTFLMSATLSSDLDDLKGLFCRDPVLLELDEEEKDEAKVSQYIVKCAEDEKFLLIYAIFMLKLVKGKVIVFVADIDRCYRLKLFLEQFGIKSCVLNSELPVNSRIHVVEEFNRNVYDIIIASDEHEVLGDEDKKKKRKSKGGDEDGEEEQDNAHGEQQDAEMQDADGAEPKPSATSPEPPKKKRKGRKKDKEYGIARGIDFQNVSLVLNFDLPTSSKSYTHRIGRTARAGKNGMAISFVIPKDQYRKHKPTSIELCKKDEETLAKITKSQQKKGNAIQPYLFDMKKLEGFRYRLADALRAVTRIAVREARARELRQELLKSDKLKRHFEENPQDLRHLRHDAEVRTARQQPHLKHVPEYLLPAGGRTEVEREIGFVGFRKDEGRDNRIRKARAQNRGKGRGRIAKTKKADPLKTFNAKGRGKK</sequence>
<dbReference type="GO" id="GO:0003724">
    <property type="term" value="F:RNA helicase activity"/>
    <property type="evidence" value="ECO:0007669"/>
    <property type="project" value="UniProtKB-EC"/>
</dbReference>
<gene>
    <name evidence="18" type="ORF">BKCO1_19000170</name>
</gene>
<comment type="caution">
    <text evidence="18">The sequence shown here is derived from an EMBL/GenBank/DDBJ whole genome shotgun (WGS) entry which is preliminary data.</text>
</comment>
<feature type="short sequence motif" description="Q motif" evidence="13">
    <location>
        <begin position="30"/>
        <end position="58"/>
    </location>
</feature>
<feature type="domain" description="DEAD-box RNA helicase Q" evidence="17">
    <location>
        <begin position="30"/>
        <end position="58"/>
    </location>
</feature>
<keyword evidence="8" id="KW-0067">ATP-binding</keyword>
<name>A0A1J9S5U2_9PEZI</name>
<protein>
    <recommendedName>
        <fullName evidence="3">RNA helicase</fullName>
        <ecNumber evidence="3">3.6.4.13</ecNumber>
    </recommendedName>
</protein>
<proteinExistence type="inferred from homology"/>
<dbReference type="Gene3D" id="3.40.50.300">
    <property type="entry name" value="P-loop containing nucleotide triphosphate hydrolases"/>
    <property type="match status" value="2"/>
</dbReference>
<evidence type="ECO:0000313" key="18">
    <source>
        <dbReference type="EMBL" id="OJD34981.1"/>
    </source>
</evidence>
<dbReference type="InterPro" id="IPR014014">
    <property type="entry name" value="RNA_helicase_DEAD_Q_motif"/>
</dbReference>
<dbReference type="PANTHER" id="PTHR47959">
    <property type="entry name" value="ATP-DEPENDENT RNA HELICASE RHLE-RELATED"/>
    <property type="match status" value="1"/>
</dbReference>
<dbReference type="InterPro" id="IPR001650">
    <property type="entry name" value="Helicase_C-like"/>
</dbReference>
<dbReference type="GO" id="GO:0005634">
    <property type="term" value="C:nucleus"/>
    <property type="evidence" value="ECO:0007669"/>
    <property type="project" value="UniProtKB-SubCell"/>
</dbReference>
<reference evidence="18 19" key="1">
    <citation type="submission" date="2016-10" db="EMBL/GenBank/DDBJ databases">
        <title>Proteomics and genomics reveal pathogen-plant mechanisms compatible with a hemibiotrophic lifestyle of Diplodia corticola.</title>
        <authorList>
            <person name="Fernandes I."/>
            <person name="De Jonge R."/>
            <person name="Van De Peer Y."/>
            <person name="Devreese B."/>
            <person name="Alves A."/>
            <person name="Esteves A.C."/>
        </authorList>
    </citation>
    <scope>NUCLEOTIDE SEQUENCE [LARGE SCALE GENOMIC DNA]</scope>
    <source>
        <strain evidence="18 19">CBS 112549</strain>
    </source>
</reference>
<comment type="catalytic activity">
    <reaction evidence="12">
        <text>ATP + H2O = ADP + phosphate + H(+)</text>
        <dbReference type="Rhea" id="RHEA:13065"/>
        <dbReference type="ChEBI" id="CHEBI:15377"/>
        <dbReference type="ChEBI" id="CHEBI:15378"/>
        <dbReference type="ChEBI" id="CHEBI:30616"/>
        <dbReference type="ChEBI" id="CHEBI:43474"/>
        <dbReference type="ChEBI" id="CHEBI:456216"/>
        <dbReference type="EC" id="3.6.4.13"/>
    </reaction>
</comment>
<dbReference type="OrthoDB" id="1191041at2759"/>
<evidence type="ECO:0000256" key="7">
    <source>
        <dbReference type="ARBA" id="ARBA00022806"/>
    </source>
</evidence>
<dbReference type="PROSITE" id="PS51195">
    <property type="entry name" value="Q_MOTIF"/>
    <property type="match status" value="1"/>
</dbReference>
<dbReference type="EMBL" id="MNUE01000019">
    <property type="protein sequence ID" value="OJD34981.1"/>
    <property type="molecule type" value="Genomic_DNA"/>
</dbReference>
<keyword evidence="19" id="KW-1185">Reference proteome</keyword>
<evidence type="ECO:0000256" key="10">
    <source>
        <dbReference type="ARBA" id="ARBA00023242"/>
    </source>
</evidence>
<dbReference type="PROSITE" id="PS51194">
    <property type="entry name" value="HELICASE_CTER"/>
    <property type="match status" value="1"/>
</dbReference>
<dbReference type="GO" id="GO:0005829">
    <property type="term" value="C:cytosol"/>
    <property type="evidence" value="ECO:0007669"/>
    <property type="project" value="TreeGrafter"/>
</dbReference>
<keyword evidence="5" id="KW-0547">Nucleotide-binding</keyword>
<dbReference type="GO" id="GO:0042254">
    <property type="term" value="P:ribosome biogenesis"/>
    <property type="evidence" value="ECO:0007669"/>
    <property type="project" value="UniProtKB-KW"/>
</dbReference>
<evidence type="ECO:0000256" key="12">
    <source>
        <dbReference type="ARBA" id="ARBA00047984"/>
    </source>
</evidence>
<feature type="compositionally biased region" description="Basic and acidic residues" evidence="14">
    <location>
        <begin position="1"/>
        <end position="12"/>
    </location>
</feature>
<evidence type="ECO:0000256" key="6">
    <source>
        <dbReference type="ARBA" id="ARBA00022801"/>
    </source>
</evidence>
<evidence type="ECO:0000259" key="17">
    <source>
        <dbReference type="PROSITE" id="PS51195"/>
    </source>
</evidence>
<dbReference type="PANTHER" id="PTHR47959:SF21">
    <property type="entry name" value="DEAD-BOX HELICASE 56"/>
    <property type="match status" value="1"/>
</dbReference>
<evidence type="ECO:0000313" key="19">
    <source>
        <dbReference type="Proteomes" id="UP000183809"/>
    </source>
</evidence>
<dbReference type="InterPro" id="IPR027417">
    <property type="entry name" value="P-loop_NTPase"/>
</dbReference>
<keyword evidence="7 18" id="KW-0347">Helicase</keyword>
<feature type="domain" description="Helicase C-terminal" evidence="16">
    <location>
        <begin position="250"/>
        <end position="497"/>
    </location>
</feature>
<dbReference type="GO" id="GO:0005524">
    <property type="term" value="F:ATP binding"/>
    <property type="evidence" value="ECO:0007669"/>
    <property type="project" value="UniProtKB-KW"/>
</dbReference>
<dbReference type="GeneID" id="31012220"/>
<dbReference type="CDD" id="cd17961">
    <property type="entry name" value="DEADc_DDX56"/>
    <property type="match status" value="1"/>
</dbReference>
<dbReference type="SUPFAM" id="SSF52540">
    <property type="entry name" value="P-loop containing nucleoside triphosphate hydrolases"/>
    <property type="match status" value="2"/>
</dbReference>
<feature type="region of interest" description="Disordered" evidence="14">
    <location>
        <begin position="600"/>
        <end position="635"/>
    </location>
</feature>
<evidence type="ECO:0000256" key="9">
    <source>
        <dbReference type="ARBA" id="ARBA00022884"/>
    </source>
</evidence>
<evidence type="ECO:0000256" key="13">
    <source>
        <dbReference type="PROSITE-ProRule" id="PRU00552"/>
    </source>
</evidence>
<feature type="compositionally biased region" description="Acidic residues" evidence="14">
    <location>
        <begin position="370"/>
        <end position="379"/>
    </location>
</feature>
<dbReference type="Pfam" id="PF00270">
    <property type="entry name" value="DEAD"/>
    <property type="match status" value="1"/>
</dbReference>
<keyword evidence="6" id="KW-0378">Hydrolase</keyword>
<comment type="function">
    <text evidence="1">ATP-binding RNA helicase involved in the biogenesis of 60S ribosomal subunits and is required for the normal formation of 25S and 5.8S rRNAs.</text>
</comment>
<evidence type="ECO:0000256" key="5">
    <source>
        <dbReference type="ARBA" id="ARBA00022741"/>
    </source>
</evidence>
<feature type="region of interest" description="Disordered" evidence="14">
    <location>
        <begin position="1"/>
        <end position="29"/>
    </location>
</feature>
<dbReference type="InterPro" id="IPR050079">
    <property type="entry name" value="DEAD_box_RNA_helicase"/>
</dbReference>
<dbReference type="GO" id="GO:0003723">
    <property type="term" value="F:RNA binding"/>
    <property type="evidence" value="ECO:0007669"/>
    <property type="project" value="UniProtKB-KW"/>
</dbReference>
<evidence type="ECO:0000256" key="14">
    <source>
        <dbReference type="SAM" id="MobiDB-lite"/>
    </source>
</evidence>
<accession>A0A1J9S5U2</accession>
<evidence type="ECO:0000259" key="16">
    <source>
        <dbReference type="PROSITE" id="PS51194"/>
    </source>
</evidence>
<feature type="compositionally biased region" description="Basic residues" evidence="14">
    <location>
        <begin position="601"/>
        <end position="618"/>
    </location>
</feature>
<dbReference type="STRING" id="236234.A0A1J9S5U2"/>
<dbReference type="SMART" id="SM00490">
    <property type="entry name" value="HELICc"/>
    <property type="match status" value="1"/>
</dbReference>
<dbReference type="EC" id="3.6.4.13" evidence="3"/>
<feature type="domain" description="Helicase ATP-binding" evidence="15">
    <location>
        <begin position="61"/>
        <end position="239"/>
    </location>
</feature>
<evidence type="ECO:0000256" key="4">
    <source>
        <dbReference type="ARBA" id="ARBA00022517"/>
    </source>
</evidence>
<dbReference type="AlphaFoldDB" id="A0A1J9S5U2"/>
<comment type="subcellular location">
    <subcellularLocation>
        <location evidence="2">Nucleus</location>
    </subcellularLocation>
</comment>
<dbReference type="SMART" id="SM00487">
    <property type="entry name" value="DEXDc"/>
    <property type="match status" value="1"/>
</dbReference>
<dbReference type="GO" id="GO:0016787">
    <property type="term" value="F:hydrolase activity"/>
    <property type="evidence" value="ECO:0007669"/>
    <property type="project" value="UniProtKB-KW"/>
</dbReference>
<keyword evidence="10" id="KW-0539">Nucleus</keyword>
<evidence type="ECO:0000256" key="11">
    <source>
        <dbReference type="ARBA" id="ARBA00038041"/>
    </source>
</evidence>
<dbReference type="CDD" id="cd18787">
    <property type="entry name" value="SF2_C_DEAD"/>
    <property type="match status" value="1"/>
</dbReference>
<comment type="similarity">
    <text evidence="11">Belongs to the DEAD box helicase family. DDX56/DBP9 subfamily.</text>
</comment>
<dbReference type="RefSeq" id="XP_020131241.1">
    <property type="nucleotide sequence ID" value="XM_020271961.1"/>
</dbReference>
<evidence type="ECO:0000256" key="1">
    <source>
        <dbReference type="ARBA" id="ARBA00003706"/>
    </source>
</evidence>
<evidence type="ECO:0000256" key="2">
    <source>
        <dbReference type="ARBA" id="ARBA00004123"/>
    </source>
</evidence>
<feature type="region of interest" description="Disordered" evidence="14">
    <location>
        <begin position="341"/>
        <end position="406"/>
    </location>
</feature>
<evidence type="ECO:0000256" key="3">
    <source>
        <dbReference type="ARBA" id="ARBA00012552"/>
    </source>
</evidence>
<dbReference type="InterPro" id="IPR014001">
    <property type="entry name" value="Helicase_ATP-bd"/>
</dbReference>
<keyword evidence="4" id="KW-0690">Ribosome biogenesis</keyword>